<organism evidence="2 3">
    <name type="scientific">Ralstonia pickettii</name>
    <name type="common">Burkholderia pickettii</name>
    <dbReference type="NCBI Taxonomy" id="329"/>
    <lineage>
        <taxon>Bacteria</taxon>
        <taxon>Pseudomonadati</taxon>
        <taxon>Pseudomonadota</taxon>
        <taxon>Betaproteobacteria</taxon>
        <taxon>Burkholderiales</taxon>
        <taxon>Burkholderiaceae</taxon>
        <taxon>Ralstonia</taxon>
    </lineage>
</organism>
<sequence length="96" mass="10708">MTAQLMRSIGERLRLWKSEIAARPLLLIEWCGASLGVLGAEVLAQKSAYSAYGWVIWLVSNVLWIVFALKKRAFGLLAMQLVFTVTSLQGAVNWLL</sequence>
<gene>
    <name evidence="2" type="ORF">DEE74_15675</name>
</gene>
<protein>
    <recommendedName>
        <fullName evidence="4">Nicotinamide riboside transporter PnuC</fullName>
    </recommendedName>
</protein>
<comment type="caution">
    <text evidence="2">The sequence shown here is derived from an EMBL/GenBank/DDBJ whole genome shotgun (WGS) entry which is preliminary data.</text>
</comment>
<keyword evidence="1" id="KW-0812">Transmembrane</keyword>
<accession>A0AAW4Q5H0</accession>
<feature type="transmembrane region" description="Helical" evidence="1">
    <location>
        <begin position="20"/>
        <end position="39"/>
    </location>
</feature>
<feature type="transmembrane region" description="Helical" evidence="1">
    <location>
        <begin position="51"/>
        <end position="69"/>
    </location>
</feature>
<proteinExistence type="predicted"/>
<evidence type="ECO:0000256" key="1">
    <source>
        <dbReference type="SAM" id="Phobius"/>
    </source>
</evidence>
<dbReference type="Proteomes" id="UP001199322">
    <property type="component" value="Unassembled WGS sequence"/>
</dbReference>
<dbReference type="AlphaFoldDB" id="A0AAW4Q5H0"/>
<name>A0AAW4Q5H0_RALPI</name>
<dbReference type="EMBL" id="QGBI01000014">
    <property type="protein sequence ID" value="MBX3891304.1"/>
    <property type="molecule type" value="Genomic_DNA"/>
</dbReference>
<keyword evidence="1" id="KW-0472">Membrane</keyword>
<evidence type="ECO:0000313" key="3">
    <source>
        <dbReference type="Proteomes" id="UP001199322"/>
    </source>
</evidence>
<reference evidence="2" key="1">
    <citation type="submission" date="2018-06" db="EMBL/GenBank/DDBJ databases">
        <authorList>
            <person name="O'Rourke A."/>
        </authorList>
    </citation>
    <scope>NUCLEOTIDE SEQUENCE</scope>
    <source>
        <strain evidence="2">132550021-3</strain>
    </source>
</reference>
<dbReference type="RefSeq" id="WP_182553237.1">
    <property type="nucleotide sequence ID" value="NZ_QGAQ01000014.1"/>
</dbReference>
<feature type="transmembrane region" description="Helical" evidence="1">
    <location>
        <begin position="76"/>
        <end position="95"/>
    </location>
</feature>
<evidence type="ECO:0000313" key="2">
    <source>
        <dbReference type="EMBL" id="MBX3891304.1"/>
    </source>
</evidence>
<evidence type="ECO:0008006" key="4">
    <source>
        <dbReference type="Google" id="ProtNLM"/>
    </source>
</evidence>
<keyword evidence="1" id="KW-1133">Transmembrane helix</keyword>